<sequence length="120" mass="13303">MAHFAHITNGVVDQVIVIDAETLALGHWGDVSEWVQTSYNTQGGVHTQGGTPLRKNYAGIGYTYDAERDAFIPPKPFASWLLNEDTCLWDAPTAMPTDGKFYTWNEETTAWVEVVIPTGE</sequence>
<gene>
    <name evidence="1" type="ORF">UFOVP159_38</name>
</gene>
<name>A0A6J7WFI1_9CAUD</name>
<protein>
    <submittedName>
        <fullName evidence="1">Uncharacterized protein</fullName>
    </submittedName>
</protein>
<proteinExistence type="predicted"/>
<dbReference type="EMBL" id="LR798209">
    <property type="protein sequence ID" value="CAB5187389.1"/>
    <property type="molecule type" value="Genomic_DNA"/>
</dbReference>
<evidence type="ECO:0000313" key="1">
    <source>
        <dbReference type="EMBL" id="CAB5187389.1"/>
    </source>
</evidence>
<organism evidence="1">
    <name type="scientific">uncultured Caudovirales phage</name>
    <dbReference type="NCBI Taxonomy" id="2100421"/>
    <lineage>
        <taxon>Viruses</taxon>
        <taxon>Duplodnaviria</taxon>
        <taxon>Heunggongvirae</taxon>
        <taxon>Uroviricota</taxon>
        <taxon>Caudoviricetes</taxon>
        <taxon>Peduoviridae</taxon>
        <taxon>Maltschvirus</taxon>
        <taxon>Maltschvirus maltsch</taxon>
    </lineage>
</organism>
<accession>A0A6J7WFI1</accession>
<reference evidence="1" key="1">
    <citation type="submission" date="2020-05" db="EMBL/GenBank/DDBJ databases">
        <authorList>
            <person name="Chiriac C."/>
            <person name="Salcher M."/>
            <person name="Ghai R."/>
            <person name="Kavagutti S V."/>
        </authorList>
    </citation>
    <scope>NUCLEOTIDE SEQUENCE</scope>
</reference>